<evidence type="ECO:0000256" key="1">
    <source>
        <dbReference type="SAM" id="Phobius"/>
    </source>
</evidence>
<name>A0A2X2XX19_CLOPF</name>
<proteinExistence type="predicted"/>
<dbReference type="RefSeq" id="WP_110083851.1">
    <property type="nucleotide sequence ID" value="NZ_CP148641.1"/>
</dbReference>
<feature type="transmembrane region" description="Helical" evidence="1">
    <location>
        <begin position="16"/>
        <end position="35"/>
    </location>
</feature>
<gene>
    <name evidence="2" type="ORF">NCTC10719_01892</name>
</gene>
<dbReference type="AlphaFoldDB" id="A0A2X2XX19"/>
<sequence length="63" mass="7569">MKRKFKKIINKFKEKLFIADLLLIISFFIFFFTTFSLNKYVAMYLLGIGIFLLSYFVQKKVNS</sequence>
<dbReference type="Proteomes" id="UP000249986">
    <property type="component" value="Unassembled WGS sequence"/>
</dbReference>
<keyword evidence="1" id="KW-0472">Membrane</keyword>
<feature type="transmembrane region" description="Helical" evidence="1">
    <location>
        <begin position="41"/>
        <end position="57"/>
    </location>
</feature>
<evidence type="ECO:0000313" key="2">
    <source>
        <dbReference type="EMBL" id="SQB60302.1"/>
    </source>
</evidence>
<keyword evidence="1" id="KW-1133">Transmembrane helix</keyword>
<keyword evidence="1" id="KW-0812">Transmembrane</keyword>
<reference evidence="2 3" key="1">
    <citation type="submission" date="2018-06" db="EMBL/GenBank/DDBJ databases">
        <authorList>
            <consortium name="Pathogen Informatics"/>
            <person name="Doyle S."/>
        </authorList>
    </citation>
    <scope>NUCLEOTIDE SEQUENCE [LARGE SCALE GENOMIC DNA]</scope>
    <source>
        <strain evidence="2 3">NCTC10719</strain>
    </source>
</reference>
<accession>A0A2X2XX19</accession>
<protein>
    <submittedName>
        <fullName evidence="2">Uncharacterized protein</fullName>
    </submittedName>
</protein>
<organism evidence="2 3">
    <name type="scientific">Clostridium perfringens</name>
    <dbReference type="NCBI Taxonomy" id="1502"/>
    <lineage>
        <taxon>Bacteria</taxon>
        <taxon>Bacillati</taxon>
        <taxon>Bacillota</taxon>
        <taxon>Clostridia</taxon>
        <taxon>Eubacteriales</taxon>
        <taxon>Clostridiaceae</taxon>
        <taxon>Clostridium</taxon>
    </lineage>
</organism>
<dbReference type="EMBL" id="UAWG01000012">
    <property type="protein sequence ID" value="SQB60302.1"/>
    <property type="molecule type" value="Genomic_DNA"/>
</dbReference>
<evidence type="ECO:0000313" key="3">
    <source>
        <dbReference type="Proteomes" id="UP000249986"/>
    </source>
</evidence>